<name>A0A3N4I5C1_ASCIM</name>
<reference evidence="1 2" key="1">
    <citation type="journal article" date="2018" name="Nat. Ecol. Evol.">
        <title>Pezizomycetes genomes reveal the molecular basis of ectomycorrhizal truffle lifestyle.</title>
        <authorList>
            <person name="Murat C."/>
            <person name="Payen T."/>
            <person name="Noel B."/>
            <person name="Kuo A."/>
            <person name="Morin E."/>
            <person name="Chen J."/>
            <person name="Kohler A."/>
            <person name="Krizsan K."/>
            <person name="Balestrini R."/>
            <person name="Da Silva C."/>
            <person name="Montanini B."/>
            <person name="Hainaut M."/>
            <person name="Levati E."/>
            <person name="Barry K.W."/>
            <person name="Belfiori B."/>
            <person name="Cichocki N."/>
            <person name="Clum A."/>
            <person name="Dockter R.B."/>
            <person name="Fauchery L."/>
            <person name="Guy J."/>
            <person name="Iotti M."/>
            <person name="Le Tacon F."/>
            <person name="Lindquist E.A."/>
            <person name="Lipzen A."/>
            <person name="Malagnac F."/>
            <person name="Mello A."/>
            <person name="Molinier V."/>
            <person name="Miyauchi S."/>
            <person name="Poulain J."/>
            <person name="Riccioni C."/>
            <person name="Rubini A."/>
            <person name="Sitrit Y."/>
            <person name="Splivallo R."/>
            <person name="Traeger S."/>
            <person name="Wang M."/>
            <person name="Zifcakova L."/>
            <person name="Wipf D."/>
            <person name="Zambonelli A."/>
            <person name="Paolocci F."/>
            <person name="Nowrousian M."/>
            <person name="Ottonello S."/>
            <person name="Baldrian P."/>
            <person name="Spatafora J.W."/>
            <person name="Henrissat B."/>
            <person name="Nagy L.G."/>
            <person name="Aury J.M."/>
            <person name="Wincker P."/>
            <person name="Grigoriev I.V."/>
            <person name="Bonfante P."/>
            <person name="Martin F.M."/>
        </authorList>
    </citation>
    <scope>NUCLEOTIDE SEQUENCE [LARGE SCALE GENOMIC DNA]</scope>
    <source>
        <strain evidence="1 2">RN42</strain>
    </source>
</reference>
<accession>A0A3N4I5C1</accession>
<dbReference type="Proteomes" id="UP000275078">
    <property type="component" value="Unassembled WGS sequence"/>
</dbReference>
<evidence type="ECO:0000313" key="1">
    <source>
        <dbReference type="EMBL" id="RPA79290.1"/>
    </source>
</evidence>
<proteinExistence type="predicted"/>
<dbReference type="EMBL" id="ML119701">
    <property type="protein sequence ID" value="RPA79290.1"/>
    <property type="molecule type" value="Genomic_DNA"/>
</dbReference>
<sequence length="327" mass="36555">MTGNRISTARMCKSYLTSSRVPFQASESAIPMRIQIAAAISFTRSYLFLSAFPPAPDHTTLGLAPPEVDEIFQSGSEMTCQSTTAGAGSKEHRYLSVSPHFDMEEDFEQLCGGGACRLRGKQVLLNHLQSHEISRHRVCISSPLHSNSSIEVELPLAIRLVYNVSSISCFVCRARTQPVRPGISYPRIPYAKSKRGRSSWSFHQNSTSRNLEILKCKAIAEPNMNERLLRTTGLRALKLLSPLLSELRAASPHLKNSVFGALDLSLSKLYRQLDEYLGTPVYFPQLCCKFKLIHAYTPNWPGQALYLKQTDTLTNRSENTLRAQEAF</sequence>
<organism evidence="1 2">
    <name type="scientific">Ascobolus immersus RN42</name>
    <dbReference type="NCBI Taxonomy" id="1160509"/>
    <lineage>
        <taxon>Eukaryota</taxon>
        <taxon>Fungi</taxon>
        <taxon>Dikarya</taxon>
        <taxon>Ascomycota</taxon>
        <taxon>Pezizomycotina</taxon>
        <taxon>Pezizomycetes</taxon>
        <taxon>Pezizales</taxon>
        <taxon>Ascobolaceae</taxon>
        <taxon>Ascobolus</taxon>
    </lineage>
</organism>
<evidence type="ECO:0000313" key="2">
    <source>
        <dbReference type="Proteomes" id="UP000275078"/>
    </source>
</evidence>
<gene>
    <name evidence="1" type="ORF">BJ508DRAFT_377790</name>
</gene>
<keyword evidence="2" id="KW-1185">Reference proteome</keyword>
<protein>
    <submittedName>
        <fullName evidence="1">Uncharacterized protein</fullName>
    </submittedName>
</protein>
<dbReference type="AlphaFoldDB" id="A0A3N4I5C1"/>